<feature type="domain" description="Zn(2)-C6 fungal-type" evidence="8">
    <location>
        <begin position="238"/>
        <end position="270"/>
    </location>
</feature>
<dbReference type="OrthoDB" id="39175at2759"/>
<name>A0A9P6EB96_9AGAR</name>
<dbReference type="AlphaFoldDB" id="A0A9P6EB96"/>
<dbReference type="PANTHER" id="PTHR31845">
    <property type="entry name" value="FINGER DOMAIN PROTEIN, PUTATIVE-RELATED"/>
    <property type="match status" value="1"/>
</dbReference>
<sequence length="1140" mass="125289">MSNSYGSQTWSQNGTNFPSLEGEYDFGVHSDGPDNQRRHPQQFQQSGQQQSFTSQPAYNFLPPQQTTSINQPTSALGGAFGFPTNQPQQLQQRLPQSVPSFSNPQGTLSGFGISGNVFSSPEQANLQPHAIGGSGLSNPYRSNTNGFTFTPTANISRPTPAEPGRLTTHTFAPSYGQSLNPSQASSSTGQNHYRNQSSIDTLPAPNKRLREEPSSDDHDGETSASEQRDAKSKLPARACARCKNLKVKCEAKTETEPCKRCFNGGHECVIPGRKIRKVPPKREHLLSQIQSQASEIQRLMNELEKATSSSPSKRDRKLPDQIDSKFDSSISLTSPTLSPSSSTSPDFLGDHGQNGLVDEDKPMEDGTSAEGCGNHHHNAEGNKAISEWISKARDSLQEFGTFIGIGGATMPKNYLVDEDYEGSDSDGDDDFVDVQEQLDDGGSDEYPIAVERPADGEGHTLYGTPRLNSKTSASSLNTNGTAMSGLRKKKDSTSSKPAGLPVEASPFGLFGTMMLKTPKSRAGSEEPEDKGPGIANENFFSATPGPTALGNRLANAQHQWPAILLRGIITPEEAEALFKIYFDDMNLSLSLLDPVLYTAQRTLFRSPFLFTVICAIASRFYTARLDLYPQAMHYAQLAAGTALISGNKNVEMCQAYILLSLYPVPARKWEDQRSWLYLGLAIRAATDLNLHLPTTAKPLNENHAREMLNRTRVWLNCFNLDRSTGSQYGKPPIINSRDYTASHSEHWWCSSPYNMKNFDIQICAYNAELQVMAGFIATIYSDPRHPTGLNKEVDFEAVATETDDKLQALYQKWMGVIHEKTDMNDPHNSFRTGLLNLAYSYARLVALSYGFQHALGKNDGKYPLLHRCIKAASDVVNAVVHDICRPTQVHFWRHGPEAQSVFVTFAAAFLVKLLQPKFAPSISIEERTDIRARVQSVIDLLGSPQVALDERHGPKLYSRFLEKLLSRPMAKHDPMTSPASSSSANRSRPPPRRTKGNGSSNNPSDTDSQPPSSSYDAATFDLPPTVFNHPSPSNSLSPPPTSVALSFDHFAPLGGIDPFAPTGLPSVINATETGGLSNGLFDPPLSFDPEIMQSYQSLTDPNAWNDISFPPQFQDFGNNWLNRFQQTSNEMYDQSNYMTQ</sequence>
<feature type="region of interest" description="Disordered" evidence="7">
    <location>
        <begin position="454"/>
        <end position="501"/>
    </location>
</feature>
<dbReference type="GO" id="GO:0008270">
    <property type="term" value="F:zinc ion binding"/>
    <property type="evidence" value="ECO:0007669"/>
    <property type="project" value="InterPro"/>
</dbReference>
<dbReference type="CDD" id="cd12148">
    <property type="entry name" value="fungal_TF_MHR"/>
    <property type="match status" value="1"/>
</dbReference>
<dbReference type="PANTHER" id="PTHR31845:SF19">
    <property type="entry name" value="TRANSCRIPTION FACTOR DOMAIN-CONTAINING PROTEIN"/>
    <property type="match status" value="1"/>
</dbReference>
<keyword evidence="4" id="KW-0238">DNA-binding</keyword>
<feature type="compositionally biased region" description="Basic and acidic residues" evidence="7">
    <location>
        <begin position="317"/>
        <end position="326"/>
    </location>
</feature>
<dbReference type="Gene3D" id="4.10.240.10">
    <property type="entry name" value="Zn(2)-C6 fungal-type DNA-binding domain"/>
    <property type="match status" value="1"/>
</dbReference>
<feature type="compositionally biased region" description="Low complexity" evidence="7">
    <location>
        <begin position="977"/>
        <end position="987"/>
    </location>
</feature>
<dbReference type="SMART" id="SM00906">
    <property type="entry name" value="Fungal_trans"/>
    <property type="match status" value="1"/>
</dbReference>
<feature type="compositionally biased region" description="Low complexity" evidence="7">
    <location>
        <begin position="999"/>
        <end position="1014"/>
    </location>
</feature>
<dbReference type="CDD" id="cd00067">
    <property type="entry name" value="GAL4"/>
    <property type="match status" value="1"/>
</dbReference>
<keyword evidence="3" id="KW-0805">Transcription regulation</keyword>
<dbReference type="InterPro" id="IPR051089">
    <property type="entry name" value="prtT"/>
</dbReference>
<feature type="compositionally biased region" description="Polar residues" evidence="7">
    <location>
        <begin position="1"/>
        <end position="18"/>
    </location>
</feature>
<feature type="compositionally biased region" description="Polar residues" evidence="7">
    <location>
        <begin position="167"/>
        <end position="200"/>
    </location>
</feature>
<comment type="caution">
    <text evidence="9">The sequence shown here is derived from an EMBL/GenBank/DDBJ whole genome shotgun (WGS) entry which is preliminary data.</text>
</comment>
<feature type="compositionally biased region" description="Polar residues" evidence="7">
    <location>
        <begin position="147"/>
        <end position="157"/>
    </location>
</feature>
<evidence type="ECO:0000256" key="5">
    <source>
        <dbReference type="ARBA" id="ARBA00023163"/>
    </source>
</evidence>
<gene>
    <name evidence="9" type="ORF">CPB83DRAFT_896852</name>
</gene>
<dbReference type="GO" id="GO:0005634">
    <property type="term" value="C:nucleus"/>
    <property type="evidence" value="ECO:0007669"/>
    <property type="project" value="UniProtKB-SubCell"/>
</dbReference>
<dbReference type="SUPFAM" id="SSF57701">
    <property type="entry name" value="Zn2/Cys6 DNA-binding domain"/>
    <property type="match status" value="1"/>
</dbReference>
<evidence type="ECO:0000256" key="6">
    <source>
        <dbReference type="ARBA" id="ARBA00023242"/>
    </source>
</evidence>
<dbReference type="InterPro" id="IPR001138">
    <property type="entry name" value="Zn2Cys6_DnaBD"/>
</dbReference>
<evidence type="ECO:0000256" key="1">
    <source>
        <dbReference type="ARBA" id="ARBA00004123"/>
    </source>
</evidence>
<feature type="region of interest" description="Disordered" evidence="7">
    <location>
        <begin position="147"/>
        <end position="235"/>
    </location>
</feature>
<keyword evidence="10" id="KW-1185">Reference proteome</keyword>
<feature type="compositionally biased region" description="Basic and acidic residues" evidence="7">
    <location>
        <begin position="208"/>
        <end position="232"/>
    </location>
</feature>
<keyword evidence="5" id="KW-0804">Transcription</keyword>
<dbReference type="GO" id="GO:0000976">
    <property type="term" value="F:transcription cis-regulatory region binding"/>
    <property type="evidence" value="ECO:0007669"/>
    <property type="project" value="TreeGrafter"/>
</dbReference>
<keyword evidence="2" id="KW-0479">Metal-binding</keyword>
<evidence type="ECO:0000256" key="7">
    <source>
        <dbReference type="SAM" id="MobiDB-lite"/>
    </source>
</evidence>
<organism evidence="9 10">
    <name type="scientific">Crepidotus variabilis</name>
    <dbReference type="NCBI Taxonomy" id="179855"/>
    <lineage>
        <taxon>Eukaryota</taxon>
        <taxon>Fungi</taxon>
        <taxon>Dikarya</taxon>
        <taxon>Basidiomycota</taxon>
        <taxon>Agaricomycotina</taxon>
        <taxon>Agaricomycetes</taxon>
        <taxon>Agaricomycetidae</taxon>
        <taxon>Agaricales</taxon>
        <taxon>Agaricineae</taxon>
        <taxon>Crepidotaceae</taxon>
        <taxon>Crepidotus</taxon>
    </lineage>
</organism>
<evidence type="ECO:0000256" key="3">
    <source>
        <dbReference type="ARBA" id="ARBA00023015"/>
    </source>
</evidence>
<feature type="compositionally biased region" description="Polar residues" evidence="7">
    <location>
        <begin position="466"/>
        <end position="482"/>
    </location>
</feature>
<protein>
    <recommendedName>
        <fullName evidence="8">Zn(2)-C6 fungal-type domain-containing protein</fullName>
    </recommendedName>
</protein>
<feature type="compositionally biased region" description="Low complexity" evidence="7">
    <location>
        <begin position="41"/>
        <end position="55"/>
    </location>
</feature>
<feature type="compositionally biased region" description="Basic and acidic residues" evidence="7">
    <location>
        <begin position="26"/>
        <end position="37"/>
    </location>
</feature>
<feature type="region of interest" description="Disordered" evidence="7">
    <location>
        <begin position="1"/>
        <end position="86"/>
    </location>
</feature>
<feature type="region of interest" description="Disordered" evidence="7">
    <location>
        <begin position="301"/>
        <end position="379"/>
    </location>
</feature>
<keyword evidence="6" id="KW-0539">Nucleus</keyword>
<dbReference type="InterPro" id="IPR007219">
    <property type="entry name" value="XnlR_reg_dom"/>
</dbReference>
<evidence type="ECO:0000259" key="8">
    <source>
        <dbReference type="PROSITE" id="PS50048"/>
    </source>
</evidence>
<reference evidence="9" key="1">
    <citation type="submission" date="2020-11" db="EMBL/GenBank/DDBJ databases">
        <authorList>
            <consortium name="DOE Joint Genome Institute"/>
            <person name="Ahrendt S."/>
            <person name="Riley R."/>
            <person name="Andreopoulos W."/>
            <person name="Labutti K."/>
            <person name="Pangilinan J."/>
            <person name="Ruiz-Duenas F.J."/>
            <person name="Barrasa J.M."/>
            <person name="Sanchez-Garcia M."/>
            <person name="Camarero S."/>
            <person name="Miyauchi S."/>
            <person name="Serrano A."/>
            <person name="Linde D."/>
            <person name="Babiker R."/>
            <person name="Drula E."/>
            <person name="Ayuso-Fernandez I."/>
            <person name="Pacheco R."/>
            <person name="Padilla G."/>
            <person name="Ferreira P."/>
            <person name="Barriuso J."/>
            <person name="Kellner H."/>
            <person name="Castanera R."/>
            <person name="Alfaro M."/>
            <person name="Ramirez L."/>
            <person name="Pisabarro A.G."/>
            <person name="Kuo A."/>
            <person name="Tritt A."/>
            <person name="Lipzen A."/>
            <person name="He G."/>
            <person name="Yan M."/>
            <person name="Ng V."/>
            <person name="Cullen D."/>
            <person name="Martin F."/>
            <person name="Rosso M.-N."/>
            <person name="Henrissat B."/>
            <person name="Hibbett D."/>
            <person name="Martinez A.T."/>
            <person name="Grigoriev I.V."/>
        </authorList>
    </citation>
    <scope>NUCLEOTIDE SEQUENCE</scope>
    <source>
        <strain evidence="9">CBS 506.95</strain>
    </source>
</reference>
<feature type="region of interest" description="Disordered" evidence="7">
    <location>
        <begin position="518"/>
        <end position="541"/>
    </location>
</feature>
<dbReference type="Pfam" id="PF04082">
    <property type="entry name" value="Fungal_trans"/>
    <property type="match status" value="1"/>
</dbReference>
<feature type="region of interest" description="Disordered" evidence="7">
    <location>
        <begin position="970"/>
        <end position="1040"/>
    </location>
</feature>
<evidence type="ECO:0000313" key="10">
    <source>
        <dbReference type="Proteomes" id="UP000807306"/>
    </source>
</evidence>
<dbReference type="PROSITE" id="PS00463">
    <property type="entry name" value="ZN2_CY6_FUNGAL_1"/>
    <property type="match status" value="1"/>
</dbReference>
<dbReference type="GO" id="GO:0000981">
    <property type="term" value="F:DNA-binding transcription factor activity, RNA polymerase II-specific"/>
    <property type="evidence" value="ECO:0007669"/>
    <property type="project" value="InterPro"/>
</dbReference>
<evidence type="ECO:0000313" key="9">
    <source>
        <dbReference type="EMBL" id="KAF9525684.1"/>
    </source>
</evidence>
<accession>A0A9P6EB96</accession>
<dbReference type="PROSITE" id="PS50048">
    <property type="entry name" value="ZN2_CY6_FUNGAL_2"/>
    <property type="match status" value="1"/>
</dbReference>
<dbReference type="Proteomes" id="UP000807306">
    <property type="component" value="Unassembled WGS sequence"/>
</dbReference>
<proteinExistence type="predicted"/>
<evidence type="ECO:0000256" key="2">
    <source>
        <dbReference type="ARBA" id="ARBA00022723"/>
    </source>
</evidence>
<feature type="compositionally biased region" description="Polar residues" evidence="7">
    <location>
        <begin position="62"/>
        <end position="74"/>
    </location>
</feature>
<dbReference type="InterPro" id="IPR036864">
    <property type="entry name" value="Zn2-C6_fun-type_DNA-bd_sf"/>
</dbReference>
<dbReference type="GO" id="GO:0006351">
    <property type="term" value="P:DNA-templated transcription"/>
    <property type="evidence" value="ECO:0007669"/>
    <property type="project" value="InterPro"/>
</dbReference>
<dbReference type="EMBL" id="MU157881">
    <property type="protein sequence ID" value="KAF9525684.1"/>
    <property type="molecule type" value="Genomic_DNA"/>
</dbReference>
<comment type="subcellular location">
    <subcellularLocation>
        <location evidence="1">Nucleus</location>
    </subcellularLocation>
</comment>
<feature type="compositionally biased region" description="Low complexity" evidence="7">
    <location>
        <begin position="328"/>
        <end position="345"/>
    </location>
</feature>
<evidence type="ECO:0000256" key="4">
    <source>
        <dbReference type="ARBA" id="ARBA00023125"/>
    </source>
</evidence>